<dbReference type="EMBL" id="CP011494">
    <property type="protein sequence ID" value="AKO51382.1"/>
    <property type="molecule type" value="Genomic_DNA"/>
</dbReference>
<name>A0A0H4I8K6_9GAMM</name>
<sequence length="228" mass="26427">MLRTTIKCLGVMRQDWRKINQFWSFLMSKKLFAFVCLTTSMLAQAEGYTTKSIFSADYKCTAQETGGFNHAETGHKLVLFKPDEEFFLIHISNIPQKAVFEMKSKEIVALLGNDEDRVREEVERSYMKQEIYSEDFVSEKSSYFIRESDDNPEKVSTYLSNHSCSAAKFKKDFDINCYEGDGGKTFQFNSKTGRFAYSYAGSWHSESENNYYGDSSIFVFGSCKEYYR</sequence>
<organism evidence="2 3">
    <name type="scientific">Marinobacter psychrophilus</name>
    <dbReference type="NCBI Taxonomy" id="330734"/>
    <lineage>
        <taxon>Bacteria</taxon>
        <taxon>Pseudomonadati</taxon>
        <taxon>Pseudomonadota</taxon>
        <taxon>Gammaproteobacteria</taxon>
        <taxon>Pseudomonadales</taxon>
        <taxon>Marinobacteraceae</taxon>
        <taxon>Marinobacter</taxon>
    </lineage>
</organism>
<evidence type="ECO:0000256" key="1">
    <source>
        <dbReference type="SAM" id="SignalP"/>
    </source>
</evidence>
<keyword evidence="1" id="KW-0732">Signal</keyword>
<dbReference type="Proteomes" id="UP000036406">
    <property type="component" value="Chromosome"/>
</dbReference>
<feature type="chain" id="PRO_5005206498" evidence="1">
    <location>
        <begin position="46"/>
        <end position="228"/>
    </location>
</feature>
<gene>
    <name evidence="2" type="ORF">ABA45_02255</name>
</gene>
<feature type="signal peptide" evidence="1">
    <location>
        <begin position="1"/>
        <end position="45"/>
    </location>
</feature>
<reference evidence="2 3" key="1">
    <citation type="submission" date="2015-05" db="EMBL/GenBank/DDBJ databases">
        <title>Complete genome of Marinobacter psychrophilus strain 20041T isolated from sea-ice of the Canadian Basin.</title>
        <authorList>
            <person name="Song L."/>
            <person name="Ren L."/>
            <person name="Yu Y."/>
            <person name="Wang X."/>
        </authorList>
    </citation>
    <scope>NUCLEOTIDE SEQUENCE [LARGE SCALE GENOMIC DNA]</scope>
    <source>
        <strain evidence="2 3">20041</strain>
    </source>
</reference>
<keyword evidence="3" id="KW-1185">Reference proteome</keyword>
<proteinExistence type="predicted"/>
<protein>
    <submittedName>
        <fullName evidence="2">Uncharacterized protein</fullName>
    </submittedName>
</protein>
<evidence type="ECO:0000313" key="3">
    <source>
        <dbReference type="Proteomes" id="UP000036406"/>
    </source>
</evidence>
<dbReference type="PATRIC" id="fig|330734.3.peg.502"/>
<dbReference type="AlphaFoldDB" id="A0A0H4I8K6"/>
<evidence type="ECO:0000313" key="2">
    <source>
        <dbReference type="EMBL" id="AKO51382.1"/>
    </source>
</evidence>
<accession>A0A0H4I8K6</accession>
<dbReference type="KEGG" id="mpq:ABA45_02255"/>